<dbReference type="Proteomes" id="UP001208570">
    <property type="component" value="Unassembled WGS sequence"/>
</dbReference>
<dbReference type="AlphaFoldDB" id="A0AAD9JXN5"/>
<evidence type="ECO:0000313" key="2">
    <source>
        <dbReference type="EMBL" id="KAK2161101.1"/>
    </source>
</evidence>
<name>A0AAD9JXN5_9ANNE</name>
<keyword evidence="3" id="KW-1185">Reference proteome</keyword>
<dbReference type="EMBL" id="JAODUP010000121">
    <property type="protein sequence ID" value="KAK2161101.1"/>
    <property type="molecule type" value="Genomic_DNA"/>
</dbReference>
<evidence type="ECO:0000313" key="3">
    <source>
        <dbReference type="Proteomes" id="UP001208570"/>
    </source>
</evidence>
<organism evidence="2 3">
    <name type="scientific">Paralvinella palmiformis</name>
    <dbReference type="NCBI Taxonomy" id="53620"/>
    <lineage>
        <taxon>Eukaryota</taxon>
        <taxon>Metazoa</taxon>
        <taxon>Spiralia</taxon>
        <taxon>Lophotrochozoa</taxon>
        <taxon>Annelida</taxon>
        <taxon>Polychaeta</taxon>
        <taxon>Sedentaria</taxon>
        <taxon>Canalipalpata</taxon>
        <taxon>Terebellida</taxon>
        <taxon>Terebelliformia</taxon>
        <taxon>Alvinellidae</taxon>
        <taxon>Paralvinella</taxon>
    </lineage>
</organism>
<proteinExistence type="predicted"/>
<evidence type="ECO:0000256" key="1">
    <source>
        <dbReference type="SAM" id="MobiDB-lite"/>
    </source>
</evidence>
<feature type="region of interest" description="Disordered" evidence="1">
    <location>
        <begin position="31"/>
        <end position="51"/>
    </location>
</feature>
<feature type="compositionally biased region" description="Polar residues" evidence="1">
    <location>
        <begin position="33"/>
        <end position="51"/>
    </location>
</feature>
<gene>
    <name evidence="2" type="ORF">LSH36_121g05021</name>
</gene>
<comment type="caution">
    <text evidence="2">The sequence shown here is derived from an EMBL/GenBank/DDBJ whole genome shotgun (WGS) entry which is preliminary data.</text>
</comment>
<accession>A0AAD9JXN5</accession>
<protein>
    <submittedName>
        <fullName evidence="2">Uncharacterized protein</fullName>
    </submittedName>
</protein>
<sequence>MYVDRLGFTFEWTRYHNEETPHWMASLHHLTEDSSSSAVQMPTLSNSSSSHQVPLVQQLAYNTSLGWPAQSLNTAPHPPPGFRNTQLRPHAQVAPEVTQLADG</sequence>
<feature type="region of interest" description="Disordered" evidence="1">
    <location>
        <begin position="70"/>
        <end position="103"/>
    </location>
</feature>
<reference evidence="2" key="1">
    <citation type="journal article" date="2023" name="Mol. Biol. Evol.">
        <title>Third-Generation Sequencing Reveals the Adaptive Role of the Epigenome in Three Deep-Sea Polychaetes.</title>
        <authorList>
            <person name="Perez M."/>
            <person name="Aroh O."/>
            <person name="Sun Y."/>
            <person name="Lan Y."/>
            <person name="Juniper S.K."/>
            <person name="Young C.R."/>
            <person name="Angers B."/>
            <person name="Qian P.Y."/>
        </authorList>
    </citation>
    <scope>NUCLEOTIDE SEQUENCE</scope>
    <source>
        <strain evidence="2">P08H-3</strain>
    </source>
</reference>